<sequence>MNGSNRLAGLTARPKETSAEEVRRVDEVGEARGFLDRTPRKKPGRKPSPRTYQLHPKVFPKVGEAIAAEAERLGITQGQLIERMWDIYDENAGTLQR</sequence>
<gene>
    <name evidence="2" type="ORF">JAN5088_00430</name>
</gene>
<dbReference type="Proteomes" id="UP000048908">
    <property type="component" value="Unassembled WGS sequence"/>
</dbReference>
<feature type="compositionally biased region" description="Basic residues" evidence="1">
    <location>
        <begin position="39"/>
        <end position="48"/>
    </location>
</feature>
<evidence type="ECO:0000256" key="1">
    <source>
        <dbReference type="SAM" id="MobiDB-lite"/>
    </source>
</evidence>
<dbReference type="AlphaFoldDB" id="A0A0M6XM03"/>
<accession>A0A0M6XM03</accession>
<reference evidence="2 3" key="1">
    <citation type="submission" date="2015-07" db="EMBL/GenBank/DDBJ databases">
        <authorList>
            <person name="Noorani M."/>
        </authorList>
    </citation>
    <scope>NUCLEOTIDE SEQUENCE [LARGE SCALE GENOMIC DNA]</scope>
    <source>
        <strain evidence="2 3">CECT 5088</strain>
    </source>
</reference>
<evidence type="ECO:0000313" key="3">
    <source>
        <dbReference type="Proteomes" id="UP000048908"/>
    </source>
</evidence>
<feature type="compositionally biased region" description="Basic and acidic residues" evidence="1">
    <location>
        <begin position="13"/>
        <end position="38"/>
    </location>
</feature>
<protein>
    <recommendedName>
        <fullName evidence="4">Chromosome partitioning protein ParB</fullName>
    </recommendedName>
</protein>
<evidence type="ECO:0000313" key="2">
    <source>
        <dbReference type="EMBL" id="CTQ31672.1"/>
    </source>
</evidence>
<dbReference type="EMBL" id="CXPG01000010">
    <property type="protein sequence ID" value="CTQ31672.1"/>
    <property type="molecule type" value="Genomic_DNA"/>
</dbReference>
<dbReference type="STRING" id="282197.SAMN04488517_1194"/>
<feature type="region of interest" description="Disordered" evidence="1">
    <location>
        <begin position="1"/>
        <end position="54"/>
    </location>
</feature>
<evidence type="ECO:0008006" key="4">
    <source>
        <dbReference type="Google" id="ProtNLM"/>
    </source>
</evidence>
<name>A0A0M6XM03_9RHOB</name>
<organism evidence="2 3">
    <name type="scientific">Jannaschia rubra</name>
    <dbReference type="NCBI Taxonomy" id="282197"/>
    <lineage>
        <taxon>Bacteria</taxon>
        <taxon>Pseudomonadati</taxon>
        <taxon>Pseudomonadota</taxon>
        <taxon>Alphaproteobacteria</taxon>
        <taxon>Rhodobacterales</taxon>
        <taxon>Roseobacteraceae</taxon>
        <taxon>Jannaschia</taxon>
    </lineage>
</organism>
<proteinExistence type="predicted"/>
<keyword evidence="3" id="KW-1185">Reference proteome</keyword>